<dbReference type="GO" id="GO:0005524">
    <property type="term" value="F:ATP binding"/>
    <property type="evidence" value="ECO:0007669"/>
    <property type="project" value="UniProtKB-UniRule"/>
</dbReference>
<feature type="binding site" evidence="13">
    <location>
        <begin position="560"/>
        <end position="567"/>
    </location>
    <ligand>
        <name>ATP</name>
        <dbReference type="ChEBI" id="CHEBI:30616"/>
    </ligand>
</feature>
<evidence type="ECO:0000256" key="5">
    <source>
        <dbReference type="ARBA" id="ARBA00022741"/>
    </source>
</evidence>
<dbReference type="InterPro" id="IPR019821">
    <property type="entry name" value="Kinesin_motor_CS"/>
</dbReference>
<feature type="compositionally biased region" description="Low complexity" evidence="15">
    <location>
        <begin position="324"/>
        <end position="343"/>
    </location>
</feature>
<comment type="subcellular location">
    <subcellularLocation>
        <location evidence="1">Cytoplasm</location>
        <location evidence="1">Cytoskeleton</location>
    </subcellularLocation>
</comment>
<keyword evidence="11" id="KW-0131">Cell cycle</keyword>
<feature type="region of interest" description="Disordered" evidence="15">
    <location>
        <begin position="307"/>
        <end position="440"/>
    </location>
</feature>
<feature type="compositionally biased region" description="Basic and acidic residues" evidence="15">
    <location>
        <begin position="175"/>
        <end position="206"/>
    </location>
</feature>
<dbReference type="PANTHER" id="PTHR47971">
    <property type="entry name" value="KINESIN-RELATED PROTEIN 6"/>
    <property type="match status" value="1"/>
</dbReference>
<dbReference type="InterPro" id="IPR036961">
    <property type="entry name" value="Kinesin_motor_dom_sf"/>
</dbReference>
<feature type="compositionally biased region" description="Basic residues" evidence="15">
    <location>
        <begin position="142"/>
        <end position="153"/>
    </location>
</feature>
<dbReference type="SUPFAM" id="SSF52540">
    <property type="entry name" value="P-loop containing nucleoside triphosphate hydrolases"/>
    <property type="match status" value="1"/>
</dbReference>
<evidence type="ECO:0000256" key="13">
    <source>
        <dbReference type="PROSITE-ProRule" id="PRU00283"/>
    </source>
</evidence>
<evidence type="ECO:0000256" key="12">
    <source>
        <dbReference type="ARBA" id="ARBA00061030"/>
    </source>
</evidence>
<keyword evidence="7 13" id="KW-0067">ATP-binding</keyword>
<accession>A0A1I8I6U1</accession>
<evidence type="ECO:0000256" key="6">
    <source>
        <dbReference type="ARBA" id="ARBA00022776"/>
    </source>
</evidence>
<dbReference type="SMART" id="SM00129">
    <property type="entry name" value="KISc"/>
    <property type="match status" value="1"/>
</dbReference>
<feature type="region of interest" description="Disordered" evidence="15">
    <location>
        <begin position="796"/>
        <end position="815"/>
    </location>
</feature>
<feature type="compositionally biased region" description="Basic and acidic residues" evidence="15">
    <location>
        <begin position="408"/>
        <end position="433"/>
    </location>
</feature>
<feature type="compositionally biased region" description="Basic residues" evidence="15">
    <location>
        <begin position="1"/>
        <end position="29"/>
    </location>
</feature>
<dbReference type="PROSITE" id="PS50067">
    <property type="entry name" value="KINESIN_MOTOR_2"/>
    <property type="match status" value="1"/>
</dbReference>
<dbReference type="GO" id="GO:0051301">
    <property type="term" value="P:cell division"/>
    <property type="evidence" value="ECO:0007669"/>
    <property type="project" value="UniProtKB-KW"/>
</dbReference>
<feature type="compositionally biased region" description="Gly residues" evidence="15">
    <location>
        <begin position="378"/>
        <end position="404"/>
    </location>
</feature>
<keyword evidence="17" id="KW-1185">Reference proteome</keyword>
<dbReference type="Pfam" id="PF00225">
    <property type="entry name" value="Kinesin"/>
    <property type="match status" value="1"/>
</dbReference>
<feature type="region of interest" description="Disordered" evidence="15">
    <location>
        <begin position="946"/>
        <end position="967"/>
    </location>
</feature>
<protein>
    <recommendedName>
        <fullName evidence="14">Kinesin-like protein</fullName>
    </recommendedName>
</protein>
<evidence type="ECO:0000256" key="9">
    <source>
        <dbReference type="ARBA" id="ARBA00023175"/>
    </source>
</evidence>
<evidence type="ECO:0000256" key="10">
    <source>
        <dbReference type="ARBA" id="ARBA00023212"/>
    </source>
</evidence>
<dbReference type="AlphaFoldDB" id="A0A1I8I6U1"/>
<evidence type="ECO:0000256" key="3">
    <source>
        <dbReference type="ARBA" id="ARBA00022618"/>
    </source>
</evidence>
<evidence type="ECO:0000256" key="14">
    <source>
        <dbReference type="RuleBase" id="RU000394"/>
    </source>
</evidence>
<dbReference type="FunFam" id="3.40.850.10:FF:000012">
    <property type="entry name" value="Kinesin-like protein"/>
    <property type="match status" value="1"/>
</dbReference>
<name>A0A1I8I6U1_9PLAT</name>
<evidence type="ECO:0000256" key="2">
    <source>
        <dbReference type="ARBA" id="ARBA00022490"/>
    </source>
</evidence>
<evidence type="ECO:0000256" key="15">
    <source>
        <dbReference type="SAM" id="MobiDB-lite"/>
    </source>
</evidence>
<keyword evidence="8" id="KW-0175">Coiled coil</keyword>
<feature type="compositionally biased region" description="Gly residues" evidence="15">
    <location>
        <begin position="796"/>
        <end position="805"/>
    </location>
</feature>
<evidence type="ECO:0000259" key="16">
    <source>
        <dbReference type="PROSITE" id="PS50067"/>
    </source>
</evidence>
<evidence type="ECO:0000256" key="4">
    <source>
        <dbReference type="ARBA" id="ARBA00022701"/>
    </source>
</evidence>
<dbReference type="CDD" id="cd01367">
    <property type="entry name" value="KISc_KIF2_like"/>
    <property type="match status" value="1"/>
</dbReference>
<dbReference type="PRINTS" id="PR00380">
    <property type="entry name" value="KINESINHEAVY"/>
</dbReference>
<feature type="compositionally biased region" description="Polar residues" evidence="15">
    <location>
        <begin position="950"/>
        <end position="967"/>
    </location>
</feature>
<dbReference type="GO" id="GO:0003777">
    <property type="term" value="F:microtubule motor activity"/>
    <property type="evidence" value="ECO:0007669"/>
    <property type="project" value="InterPro"/>
</dbReference>
<dbReference type="GO" id="GO:0007019">
    <property type="term" value="P:microtubule depolymerization"/>
    <property type="evidence" value="ECO:0007669"/>
    <property type="project" value="TreeGrafter"/>
</dbReference>
<evidence type="ECO:0000313" key="18">
    <source>
        <dbReference type="WBParaSite" id="maker-uti_cns_0010346-snap-gene-0.3-mRNA-1"/>
    </source>
</evidence>
<dbReference type="WBParaSite" id="maker-uti_cns_0010346-snap-gene-0.3-mRNA-1">
    <property type="protein sequence ID" value="maker-uti_cns_0010346-snap-gene-0.3-mRNA-1"/>
    <property type="gene ID" value="maker-uti_cns_0010346-snap-gene-0.3"/>
</dbReference>
<proteinExistence type="inferred from homology"/>
<dbReference type="PROSITE" id="PS00411">
    <property type="entry name" value="KINESIN_MOTOR_1"/>
    <property type="match status" value="1"/>
</dbReference>
<reference evidence="18" key="1">
    <citation type="submission" date="2016-11" db="UniProtKB">
        <authorList>
            <consortium name="WormBaseParasite"/>
        </authorList>
    </citation>
    <scope>IDENTIFICATION</scope>
</reference>
<evidence type="ECO:0000256" key="8">
    <source>
        <dbReference type="ARBA" id="ARBA00023054"/>
    </source>
</evidence>
<evidence type="ECO:0000313" key="17">
    <source>
        <dbReference type="Proteomes" id="UP000095280"/>
    </source>
</evidence>
<evidence type="ECO:0000256" key="7">
    <source>
        <dbReference type="ARBA" id="ARBA00022840"/>
    </source>
</evidence>
<keyword evidence="2" id="KW-0963">Cytoplasm</keyword>
<evidence type="ECO:0000256" key="11">
    <source>
        <dbReference type="ARBA" id="ARBA00023306"/>
    </source>
</evidence>
<dbReference type="Gene3D" id="3.40.850.10">
    <property type="entry name" value="Kinesin motor domain"/>
    <property type="match status" value="1"/>
</dbReference>
<dbReference type="Pfam" id="PF22923">
    <property type="entry name" value="KIF2A-like_1st"/>
    <property type="match status" value="1"/>
</dbReference>
<feature type="compositionally biased region" description="Gly residues" evidence="15">
    <location>
        <begin position="118"/>
        <end position="128"/>
    </location>
</feature>
<keyword evidence="6" id="KW-0498">Mitosis</keyword>
<dbReference type="InterPro" id="IPR027417">
    <property type="entry name" value="P-loop_NTPase"/>
</dbReference>
<dbReference type="InterPro" id="IPR054473">
    <property type="entry name" value="KIF2A-like_N"/>
</dbReference>
<feature type="domain" description="Kinesin motor" evidence="16">
    <location>
        <begin position="470"/>
        <end position="792"/>
    </location>
</feature>
<dbReference type="Proteomes" id="UP000095280">
    <property type="component" value="Unplaced"/>
</dbReference>
<feature type="compositionally biased region" description="Basic residues" evidence="15">
    <location>
        <begin position="81"/>
        <end position="107"/>
    </location>
</feature>
<sequence length="967" mass="107791">MWKRKRNHKKRTRRRKRNHKKRMWRKRRKPQEDVEEEEKPQEEDVEDKDNPKEEEDVEDEEKPKEEEDMEEKPKEEEERKRRMRRRSRRKRRGCRREKRRKRRMRKEKPKEEEACGGEAEGTGGCGGKAEGRGGCGEEEKPKRKRRMRRMKRSRKEDDVEEEEKPKEEEDAEDEEKPKEDYVEEEEKPKKEEDAEDEEKPKEDDKVIIMSDPEFGSILVGTNVDIQRTDGRIHSAIVSGINRDSHSVTVEWFERGEAKGKEIELEAIFQLNPGLAPADGGGGGGGGGANIGGGGGSIDYGVNGGGGGNASEASVGASFSHREPAGPAAQQQPVPKQQQPAARYAPPPPPVEPQDSIDEDDYGGQAETSPTREERGAARRGGGGGGGGAAAGGGAGGGAAAGGGRKSNVVKEIERIQQRRDERRAAQQAKKSDPDYDPSNPQFEFLQMIREFQSTLDYRPITNDTPIEIHQICVCVRKRPLNKKELTKKEIDVVTIPNKENVLIHEPKLKVDLTKYLENQQFRFDYAFDQRIDNLVVYKYTAQPLVECIFEGGMATCFAYGQTGSGKTHTMGGDFTGKGQQDCARGIYALAARDGQGLYVEAAFFEIYSGKVFDLLNKKAKLRVLEDGKNIVQIVGLLEERVNNVEEVLDLLKIGHATRTSGQTSANQHSSRSHAVFQLILRKGQARRMHGKFSLIDLAGNERGADTNSADRVTRMEGAEINKSLLALKECIRALGRKGAHLPFRGSKLTQVLRDSFIGEKARTCMIATISPGFSSCEHTLNTLRYADRVKELGPGGPISGAGAGGEPAAAPGGDYEQQFLGDFESGGGGDDQIGEEDDNWLVRSAVQETGEAEDDEYTGDLVSFHKVVSHMERMEEEVNDDHKALLDGQAGFGKEIKRLYDMSGQVDYNQDDYANRLDTLLANQMQAMQSLREKLAAWQAEMRREEELSTKLQAMKSNKTQAANKKR</sequence>
<organism evidence="17 18">
    <name type="scientific">Macrostomum lignano</name>
    <dbReference type="NCBI Taxonomy" id="282301"/>
    <lineage>
        <taxon>Eukaryota</taxon>
        <taxon>Metazoa</taxon>
        <taxon>Spiralia</taxon>
        <taxon>Lophotrochozoa</taxon>
        <taxon>Platyhelminthes</taxon>
        <taxon>Rhabditophora</taxon>
        <taxon>Macrostomorpha</taxon>
        <taxon>Macrostomida</taxon>
        <taxon>Macrostomidae</taxon>
        <taxon>Macrostomum</taxon>
    </lineage>
</organism>
<dbReference type="PANTHER" id="PTHR47971:SF8">
    <property type="entry name" value="KINESIN-LIKE PROTEIN"/>
    <property type="match status" value="1"/>
</dbReference>
<dbReference type="GO" id="GO:0007018">
    <property type="term" value="P:microtubule-based movement"/>
    <property type="evidence" value="ECO:0007669"/>
    <property type="project" value="InterPro"/>
</dbReference>
<dbReference type="InterPro" id="IPR001752">
    <property type="entry name" value="Kinesin_motor_dom"/>
</dbReference>
<keyword evidence="3" id="KW-0132">Cell division</keyword>
<keyword evidence="10" id="KW-0206">Cytoskeleton</keyword>
<dbReference type="InterPro" id="IPR027640">
    <property type="entry name" value="Kinesin-like_fam"/>
</dbReference>
<dbReference type="GO" id="GO:0005874">
    <property type="term" value="C:microtubule"/>
    <property type="evidence" value="ECO:0007669"/>
    <property type="project" value="UniProtKB-KW"/>
</dbReference>
<comment type="similarity">
    <text evidence="12">Belongs to the TRAFAC class myosin-kinesin ATPase superfamily. Kinesin family. KIN-13 subfamily.</text>
</comment>
<feature type="compositionally biased region" description="Basic and acidic residues" evidence="15">
    <location>
        <begin position="61"/>
        <end position="80"/>
    </location>
</feature>
<dbReference type="GO" id="GO:0008017">
    <property type="term" value="F:microtubule binding"/>
    <property type="evidence" value="ECO:0007669"/>
    <property type="project" value="InterPro"/>
</dbReference>
<keyword evidence="9 13" id="KW-0505">Motor protein</keyword>
<keyword evidence="5 13" id="KW-0547">Nucleotide-binding</keyword>
<feature type="compositionally biased region" description="Acidic residues" evidence="15">
    <location>
        <begin position="33"/>
        <end position="60"/>
    </location>
</feature>
<feature type="compositionally biased region" description="Acidic residues" evidence="15">
    <location>
        <begin position="158"/>
        <end position="174"/>
    </location>
</feature>
<feature type="compositionally biased region" description="Basic and acidic residues" evidence="15">
    <location>
        <begin position="129"/>
        <end position="141"/>
    </location>
</feature>
<keyword evidence="4 14" id="KW-0493">Microtubule</keyword>
<evidence type="ECO:0000256" key="1">
    <source>
        <dbReference type="ARBA" id="ARBA00004245"/>
    </source>
</evidence>
<feature type="region of interest" description="Disordered" evidence="15">
    <location>
        <begin position="1"/>
        <end position="206"/>
    </location>
</feature>